<proteinExistence type="predicted"/>
<evidence type="ECO:0000313" key="1">
    <source>
        <dbReference type="EMBL" id="GAA4400038.1"/>
    </source>
</evidence>
<reference evidence="2" key="1">
    <citation type="journal article" date="2019" name="Int. J. Syst. Evol. Microbiol.">
        <title>The Global Catalogue of Microorganisms (GCM) 10K type strain sequencing project: providing services to taxonomists for standard genome sequencing and annotation.</title>
        <authorList>
            <consortium name="The Broad Institute Genomics Platform"/>
            <consortium name="The Broad Institute Genome Sequencing Center for Infectious Disease"/>
            <person name="Wu L."/>
            <person name="Ma J."/>
        </authorList>
    </citation>
    <scope>NUCLEOTIDE SEQUENCE [LARGE SCALE GENOMIC DNA]</scope>
    <source>
        <strain evidence="2">JCM 17688</strain>
    </source>
</reference>
<name>A0ABP8K3W2_9ACTN</name>
<gene>
    <name evidence="1" type="ORF">GCM10023147_38230</name>
</gene>
<dbReference type="RefSeq" id="WP_344998989.1">
    <property type="nucleotide sequence ID" value="NZ_BAABFR010000076.1"/>
</dbReference>
<evidence type="ECO:0000313" key="2">
    <source>
        <dbReference type="Proteomes" id="UP001500635"/>
    </source>
</evidence>
<keyword evidence="2" id="KW-1185">Reference proteome</keyword>
<organism evidence="1 2">
    <name type="scientific">Tsukamurella soli</name>
    <dbReference type="NCBI Taxonomy" id="644556"/>
    <lineage>
        <taxon>Bacteria</taxon>
        <taxon>Bacillati</taxon>
        <taxon>Actinomycetota</taxon>
        <taxon>Actinomycetes</taxon>
        <taxon>Mycobacteriales</taxon>
        <taxon>Tsukamurellaceae</taxon>
        <taxon>Tsukamurella</taxon>
    </lineage>
</organism>
<dbReference type="EMBL" id="BAABFR010000076">
    <property type="protein sequence ID" value="GAA4400038.1"/>
    <property type="molecule type" value="Genomic_DNA"/>
</dbReference>
<dbReference type="Proteomes" id="UP001500635">
    <property type="component" value="Unassembled WGS sequence"/>
</dbReference>
<comment type="caution">
    <text evidence="1">The sequence shown here is derived from an EMBL/GenBank/DDBJ whole genome shotgun (WGS) entry which is preliminary data.</text>
</comment>
<protein>
    <submittedName>
        <fullName evidence="1">Uncharacterized protein</fullName>
    </submittedName>
</protein>
<sequence length="154" mass="16948">MLGYRMFVGAADEPELLRLTNGQLSEWLIEKRWTDDHPVDGHAVGVAPNVRATVVSHTHQKGGVTRRHRFVEQNSGATWVTELTVHQGQGGKTGWVWLDVIGPDRGATPRPPRLARKLIEVVYAHDGDHLVEATPTIIDIDDVPGACQVFCVSS</sequence>
<accession>A0ABP8K3W2</accession>